<dbReference type="PANTHER" id="PTHR34109:SF1">
    <property type="entry name" value="VOC DOMAIN-CONTAINING PROTEIN"/>
    <property type="match status" value="1"/>
</dbReference>
<dbReference type="EMBL" id="JAATVY010000005">
    <property type="protein sequence ID" value="NJC70052.1"/>
    <property type="molecule type" value="Genomic_DNA"/>
</dbReference>
<dbReference type="CDD" id="cd07246">
    <property type="entry name" value="VOC_like"/>
    <property type="match status" value="1"/>
</dbReference>
<dbReference type="Gene3D" id="3.30.720.110">
    <property type="match status" value="1"/>
</dbReference>
<evidence type="ECO:0000313" key="3">
    <source>
        <dbReference type="Proteomes" id="UP000722989"/>
    </source>
</evidence>
<dbReference type="GO" id="GO:0051213">
    <property type="term" value="F:dioxygenase activity"/>
    <property type="evidence" value="ECO:0007669"/>
    <property type="project" value="UniProtKB-KW"/>
</dbReference>
<keyword evidence="2" id="KW-0560">Oxidoreductase</keyword>
<gene>
    <name evidence="2" type="ORF">HC031_10070</name>
</gene>
<dbReference type="Gene3D" id="3.30.720.120">
    <property type="match status" value="1"/>
</dbReference>
<feature type="domain" description="VOC" evidence="1">
    <location>
        <begin position="12"/>
        <end position="136"/>
    </location>
</feature>
<accession>A0ABX0XVJ4</accession>
<evidence type="ECO:0000259" key="1">
    <source>
        <dbReference type="PROSITE" id="PS51819"/>
    </source>
</evidence>
<protein>
    <submittedName>
        <fullName evidence="2">Glyoxalase/bleomycin resistance/extradiol dioxygenase family protein</fullName>
    </submittedName>
</protein>
<dbReference type="PROSITE" id="PS51819">
    <property type="entry name" value="VOC"/>
    <property type="match status" value="1"/>
</dbReference>
<keyword evidence="2" id="KW-0223">Dioxygenase</keyword>
<dbReference type="PANTHER" id="PTHR34109">
    <property type="entry name" value="BNAUNNG04460D PROTEIN-RELATED"/>
    <property type="match status" value="1"/>
</dbReference>
<dbReference type="Proteomes" id="UP000722989">
    <property type="component" value="Unassembled WGS sequence"/>
</dbReference>
<organism evidence="2 3">
    <name type="scientific">Planosporangium thailandense</name>
    <dbReference type="NCBI Taxonomy" id="765197"/>
    <lineage>
        <taxon>Bacteria</taxon>
        <taxon>Bacillati</taxon>
        <taxon>Actinomycetota</taxon>
        <taxon>Actinomycetes</taxon>
        <taxon>Micromonosporales</taxon>
        <taxon>Micromonosporaceae</taxon>
        <taxon>Planosporangium</taxon>
    </lineage>
</organism>
<comment type="caution">
    <text evidence="2">The sequence shown here is derived from an EMBL/GenBank/DDBJ whole genome shotgun (WGS) entry which is preliminary data.</text>
</comment>
<dbReference type="InterPro" id="IPR037523">
    <property type="entry name" value="VOC_core"/>
</dbReference>
<keyword evidence="3" id="KW-1185">Reference proteome</keyword>
<sequence>MTDNSATVAPPGSQRLVTYFAVNDCAKAIEFYRETLGAELLTRATMPDGTVMHAAIRLGGCVFELGEASPGYGLLAPPPEGNNFTITYWTADVDAVFERLVAGGATVVTPLQDAFSGDRMGVVRCPFGIRWCVARHDRDVSAEEIEAAARAWVAEQG</sequence>
<dbReference type="InterPro" id="IPR029068">
    <property type="entry name" value="Glyas_Bleomycin-R_OHBP_Dase"/>
</dbReference>
<name>A0ABX0XVJ4_9ACTN</name>
<dbReference type="Pfam" id="PF00903">
    <property type="entry name" value="Glyoxalase"/>
    <property type="match status" value="1"/>
</dbReference>
<dbReference type="RefSeq" id="WP_167924963.1">
    <property type="nucleotide sequence ID" value="NZ_JAATVY010000005.1"/>
</dbReference>
<proteinExistence type="predicted"/>
<evidence type="ECO:0000313" key="2">
    <source>
        <dbReference type="EMBL" id="NJC70052.1"/>
    </source>
</evidence>
<reference evidence="2 3" key="1">
    <citation type="submission" date="2020-03" db="EMBL/GenBank/DDBJ databases">
        <title>WGS of the type strain of Planosporangium spp.</title>
        <authorList>
            <person name="Thawai C."/>
        </authorList>
    </citation>
    <scope>NUCLEOTIDE SEQUENCE [LARGE SCALE GENOMIC DNA]</scope>
    <source>
        <strain evidence="2 3">TBRC 5610</strain>
    </source>
</reference>
<dbReference type="SUPFAM" id="SSF54593">
    <property type="entry name" value="Glyoxalase/Bleomycin resistance protein/Dihydroxybiphenyl dioxygenase"/>
    <property type="match status" value="1"/>
</dbReference>
<dbReference type="InterPro" id="IPR004360">
    <property type="entry name" value="Glyas_Fos-R_dOase_dom"/>
</dbReference>